<dbReference type="Proteomes" id="UP000502248">
    <property type="component" value="Chromosome"/>
</dbReference>
<evidence type="ECO:0000313" key="2">
    <source>
        <dbReference type="Proteomes" id="UP000502248"/>
    </source>
</evidence>
<accession>A0A7Z2VPU1</accession>
<reference evidence="1 2" key="1">
    <citation type="submission" date="2020-04" db="EMBL/GenBank/DDBJ databases">
        <title>Genome sequencing of novel species.</title>
        <authorList>
            <person name="Heo J."/>
            <person name="Kim S.-J."/>
            <person name="Kim J.-S."/>
            <person name="Hong S.-B."/>
            <person name="Kwon S.-W."/>
        </authorList>
    </citation>
    <scope>NUCLEOTIDE SEQUENCE [LARGE SCALE GENOMIC DNA]</scope>
    <source>
        <strain evidence="1 2">MFER-1</strain>
    </source>
</reference>
<keyword evidence="2" id="KW-1185">Reference proteome</keyword>
<dbReference type="RefSeq" id="WP_169283255.1">
    <property type="nucleotide sequence ID" value="NZ_CP051680.1"/>
</dbReference>
<protein>
    <submittedName>
        <fullName evidence="1">Uncharacterized protein</fullName>
    </submittedName>
</protein>
<sequence>MSMKYRFVLIAALAFVLLLFAGKWAINLLEPFRSFTVTVHNESGRPIVAVETGINTGSPNTSDVSKHDYEEVIDAGESVKIKPRLTVSGESSIYQKFTYENGETKDVVVCGYTEYASGYSKVTLRADGTVDVEQKCM</sequence>
<name>A0A7Z2VPU1_9BACL</name>
<dbReference type="KEGG" id="cheb:HH215_30100"/>
<evidence type="ECO:0000313" key="1">
    <source>
        <dbReference type="EMBL" id="QJD87009.1"/>
    </source>
</evidence>
<gene>
    <name evidence="1" type="ORF">HH215_30100</name>
</gene>
<organism evidence="1 2">
    <name type="scientific">Cohnella herbarum</name>
    <dbReference type="NCBI Taxonomy" id="2728023"/>
    <lineage>
        <taxon>Bacteria</taxon>
        <taxon>Bacillati</taxon>
        <taxon>Bacillota</taxon>
        <taxon>Bacilli</taxon>
        <taxon>Bacillales</taxon>
        <taxon>Paenibacillaceae</taxon>
        <taxon>Cohnella</taxon>
    </lineage>
</organism>
<dbReference type="AlphaFoldDB" id="A0A7Z2VPU1"/>
<proteinExistence type="predicted"/>
<dbReference type="EMBL" id="CP051680">
    <property type="protein sequence ID" value="QJD87009.1"/>
    <property type="molecule type" value="Genomic_DNA"/>
</dbReference>